<evidence type="ECO:0000256" key="2">
    <source>
        <dbReference type="ARBA" id="ARBA00022692"/>
    </source>
</evidence>
<keyword evidence="2 5" id="KW-0812">Transmembrane</keyword>
<protein>
    <submittedName>
        <fullName evidence="6">DoxX-like family protein</fullName>
    </submittedName>
</protein>
<feature type="transmembrane region" description="Helical" evidence="5">
    <location>
        <begin position="37"/>
        <end position="57"/>
    </location>
</feature>
<organism evidence="6 7">
    <name type="scientific">Flavobacterium gillisiae</name>
    <dbReference type="NCBI Taxonomy" id="150146"/>
    <lineage>
        <taxon>Bacteria</taxon>
        <taxon>Pseudomonadati</taxon>
        <taxon>Bacteroidota</taxon>
        <taxon>Flavobacteriia</taxon>
        <taxon>Flavobacteriales</taxon>
        <taxon>Flavobacteriaceae</taxon>
        <taxon>Flavobacterium</taxon>
    </lineage>
</organism>
<dbReference type="RefSeq" id="WP_091089947.1">
    <property type="nucleotide sequence ID" value="NZ_FNRD01000007.1"/>
</dbReference>
<evidence type="ECO:0000313" key="6">
    <source>
        <dbReference type="EMBL" id="SEA71520.1"/>
    </source>
</evidence>
<evidence type="ECO:0000256" key="4">
    <source>
        <dbReference type="ARBA" id="ARBA00023136"/>
    </source>
</evidence>
<dbReference type="STRING" id="150146.SAMN05443667_107214"/>
<dbReference type="Proteomes" id="UP000198951">
    <property type="component" value="Unassembled WGS sequence"/>
</dbReference>
<reference evidence="7" key="1">
    <citation type="submission" date="2016-10" db="EMBL/GenBank/DDBJ databases">
        <authorList>
            <person name="Varghese N."/>
            <person name="Submissions S."/>
        </authorList>
    </citation>
    <scope>NUCLEOTIDE SEQUENCE [LARGE SCALE GENOMIC DNA]</scope>
    <source>
        <strain evidence="7">DSM 22376</strain>
    </source>
</reference>
<comment type="subcellular location">
    <subcellularLocation>
        <location evidence="1">Membrane</location>
        <topology evidence="1">Multi-pass membrane protein</topology>
    </subcellularLocation>
</comment>
<dbReference type="GO" id="GO:0016020">
    <property type="term" value="C:membrane"/>
    <property type="evidence" value="ECO:0007669"/>
    <property type="project" value="UniProtKB-SubCell"/>
</dbReference>
<dbReference type="AlphaFoldDB" id="A0A1H4DGG8"/>
<sequence length="111" mass="12132">MRLLEVLILFSSLSFLGYGVAYFTTPNMKSEFIRFGLAKFGTLTAILEIVGAIGLLVGLLYNSILLISSGGLALLMFFGVIVRLKIKDGLLASSPALFYFGLNLYIFYASM</sequence>
<dbReference type="OrthoDB" id="799482at2"/>
<feature type="transmembrane region" description="Helical" evidence="5">
    <location>
        <begin position="6"/>
        <end position="25"/>
    </location>
</feature>
<feature type="transmembrane region" description="Helical" evidence="5">
    <location>
        <begin position="63"/>
        <end position="82"/>
    </location>
</feature>
<keyword evidence="7" id="KW-1185">Reference proteome</keyword>
<name>A0A1H4DGG8_9FLAO</name>
<dbReference type="InterPro" id="IPR032808">
    <property type="entry name" value="DoxX"/>
</dbReference>
<feature type="transmembrane region" description="Helical" evidence="5">
    <location>
        <begin position="89"/>
        <end position="108"/>
    </location>
</feature>
<keyword evidence="4 5" id="KW-0472">Membrane</keyword>
<evidence type="ECO:0000313" key="7">
    <source>
        <dbReference type="Proteomes" id="UP000198951"/>
    </source>
</evidence>
<evidence type="ECO:0000256" key="1">
    <source>
        <dbReference type="ARBA" id="ARBA00004141"/>
    </source>
</evidence>
<accession>A0A1H4DGG8</accession>
<dbReference type="EMBL" id="FNRD01000007">
    <property type="protein sequence ID" value="SEA71520.1"/>
    <property type="molecule type" value="Genomic_DNA"/>
</dbReference>
<dbReference type="Pfam" id="PF13564">
    <property type="entry name" value="DoxX_2"/>
    <property type="match status" value="1"/>
</dbReference>
<gene>
    <name evidence="6" type="ORF">SAMN05443667_107214</name>
</gene>
<evidence type="ECO:0000256" key="3">
    <source>
        <dbReference type="ARBA" id="ARBA00022989"/>
    </source>
</evidence>
<evidence type="ECO:0000256" key="5">
    <source>
        <dbReference type="SAM" id="Phobius"/>
    </source>
</evidence>
<keyword evidence="3 5" id="KW-1133">Transmembrane helix</keyword>
<proteinExistence type="predicted"/>